<feature type="compositionally biased region" description="Low complexity" evidence="1">
    <location>
        <begin position="44"/>
        <end position="54"/>
    </location>
</feature>
<name>A0A8S9NT76_BRACR</name>
<dbReference type="Proteomes" id="UP000712600">
    <property type="component" value="Unassembled WGS sequence"/>
</dbReference>
<dbReference type="AlphaFoldDB" id="A0A8S9NT76"/>
<gene>
    <name evidence="2" type="ORF">F2Q69_00043880</name>
</gene>
<evidence type="ECO:0000313" key="2">
    <source>
        <dbReference type="EMBL" id="KAF3504283.1"/>
    </source>
</evidence>
<proteinExistence type="predicted"/>
<dbReference type="EMBL" id="QGKX02001621">
    <property type="protein sequence ID" value="KAF3504283.1"/>
    <property type="molecule type" value="Genomic_DNA"/>
</dbReference>
<evidence type="ECO:0000256" key="1">
    <source>
        <dbReference type="SAM" id="MobiDB-lite"/>
    </source>
</evidence>
<organism evidence="2 3">
    <name type="scientific">Brassica cretica</name>
    <name type="common">Mustard</name>
    <dbReference type="NCBI Taxonomy" id="69181"/>
    <lineage>
        <taxon>Eukaryota</taxon>
        <taxon>Viridiplantae</taxon>
        <taxon>Streptophyta</taxon>
        <taxon>Embryophyta</taxon>
        <taxon>Tracheophyta</taxon>
        <taxon>Spermatophyta</taxon>
        <taxon>Magnoliopsida</taxon>
        <taxon>eudicotyledons</taxon>
        <taxon>Gunneridae</taxon>
        <taxon>Pentapetalae</taxon>
        <taxon>rosids</taxon>
        <taxon>malvids</taxon>
        <taxon>Brassicales</taxon>
        <taxon>Brassicaceae</taxon>
        <taxon>Brassiceae</taxon>
        <taxon>Brassica</taxon>
    </lineage>
</organism>
<sequence>MIAISKSNSQPLTLDQTCQPTISITNKLVMATLPTKTLKTLQQRTLPRLTLTSQRSRRSRKEVSRTGQGQEFSRKTCRKPNSKNNDRSSARNNPSLRKKTQFRNSFGPVRQRLGKTSGQNHDEITPAPTRKNPGDLLKNPKERTLNRIDKE</sequence>
<feature type="region of interest" description="Disordered" evidence="1">
    <location>
        <begin position="44"/>
        <end position="151"/>
    </location>
</feature>
<comment type="caution">
    <text evidence="2">The sequence shown here is derived from an EMBL/GenBank/DDBJ whole genome shotgun (WGS) entry which is preliminary data.</text>
</comment>
<protein>
    <submittedName>
        <fullName evidence="2">Uncharacterized protein</fullName>
    </submittedName>
</protein>
<feature type="compositionally biased region" description="Basic and acidic residues" evidence="1">
    <location>
        <begin position="138"/>
        <end position="151"/>
    </location>
</feature>
<reference evidence="2" key="1">
    <citation type="submission" date="2019-12" db="EMBL/GenBank/DDBJ databases">
        <title>Genome sequencing and annotation of Brassica cretica.</title>
        <authorList>
            <person name="Studholme D.J."/>
            <person name="Sarris P."/>
        </authorList>
    </citation>
    <scope>NUCLEOTIDE SEQUENCE</scope>
    <source>
        <strain evidence="2">PFS-109/04</strain>
        <tissue evidence="2">Leaf</tissue>
    </source>
</reference>
<evidence type="ECO:0000313" key="3">
    <source>
        <dbReference type="Proteomes" id="UP000712600"/>
    </source>
</evidence>
<accession>A0A8S9NT76</accession>